<evidence type="ECO:0000256" key="11">
    <source>
        <dbReference type="ARBA" id="ARBA00030045"/>
    </source>
</evidence>
<dbReference type="Pfam" id="PF08530">
    <property type="entry name" value="PepX_C"/>
    <property type="match status" value="1"/>
</dbReference>
<dbReference type="InterPro" id="IPR008979">
    <property type="entry name" value="Galactose-bd-like_sf"/>
</dbReference>
<name>A0ABQ3W1P6_9LACO</name>
<feature type="domain" description="X-Prolyl dipeptidyl aminopeptidase PepX N-terminal" evidence="14">
    <location>
        <begin position="1"/>
        <end position="158"/>
    </location>
</feature>
<protein>
    <recommendedName>
        <fullName evidence="6">Xaa-Pro dipeptidyl-peptidase</fullName>
        <ecNumber evidence="5">3.4.14.11</ecNumber>
    </recommendedName>
    <alternativeName>
        <fullName evidence="12">X-Pro dipeptidyl-peptidase</fullName>
    </alternativeName>
    <alternativeName>
        <fullName evidence="11">X-prolyl-dipeptidyl aminopeptidase</fullName>
    </alternativeName>
</protein>
<evidence type="ECO:0000256" key="6">
    <source>
        <dbReference type="ARBA" id="ARBA00014682"/>
    </source>
</evidence>
<comment type="subunit">
    <text evidence="4">Homodimer.</text>
</comment>
<dbReference type="EC" id="3.4.14.11" evidence="5"/>
<keyword evidence="8" id="KW-0645">Protease</keyword>
<evidence type="ECO:0000313" key="15">
    <source>
        <dbReference type="EMBL" id="GHP14968.1"/>
    </source>
</evidence>
<dbReference type="InterPro" id="IPR013736">
    <property type="entry name" value="Xaa-Pro_dipept_C"/>
</dbReference>
<comment type="function">
    <text evidence="2">Removes N-terminal dipeptides sequentially from polypeptides having unsubstituted N-termini provided that the penultimate residue is proline.</text>
</comment>
<evidence type="ECO:0000256" key="5">
    <source>
        <dbReference type="ARBA" id="ARBA00012463"/>
    </source>
</evidence>
<gene>
    <name evidence="15" type="primary">pepX_2</name>
    <name evidence="15" type="ORF">YK48G_23930</name>
</gene>
<dbReference type="NCBIfam" id="NF003781">
    <property type="entry name" value="PRK05371.1-2"/>
    <property type="match status" value="1"/>
</dbReference>
<organism evidence="15 16">
    <name type="scientific">Lentilactobacillus fungorum</name>
    <dbReference type="NCBI Taxonomy" id="2201250"/>
    <lineage>
        <taxon>Bacteria</taxon>
        <taxon>Bacillati</taxon>
        <taxon>Bacillota</taxon>
        <taxon>Bacilli</taxon>
        <taxon>Lactobacillales</taxon>
        <taxon>Lactobacillaceae</taxon>
        <taxon>Lentilactobacillus</taxon>
    </lineage>
</organism>
<dbReference type="PRINTS" id="PR00923">
    <property type="entry name" value="LACTOPTASE"/>
</dbReference>
<evidence type="ECO:0000256" key="12">
    <source>
        <dbReference type="ARBA" id="ARBA00031951"/>
    </source>
</evidence>
<evidence type="ECO:0000256" key="1">
    <source>
        <dbReference type="ARBA" id="ARBA00000123"/>
    </source>
</evidence>
<evidence type="ECO:0000259" key="13">
    <source>
        <dbReference type="SMART" id="SM00939"/>
    </source>
</evidence>
<dbReference type="Pfam" id="PF09168">
    <property type="entry name" value="PepX_N"/>
    <property type="match status" value="1"/>
</dbReference>
<comment type="catalytic activity">
    <reaction evidence="1">
        <text>Hydrolyzes Xaa-Pro-|- bonds to release unblocked, N-terminal dipeptides from substrates including Ala-Pro-|-p-nitroanilide and (sequentially) Tyr-Pro-|-Phe-Pro-|-Gly-Pro-|-Ile.</text>
        <dbReference type="EC" id="3.4.14.11"/>
    </reaction>
</comment>
<sequence length="803" mass="91845">MKINQFAYVPTAHDQIISELTRIGFLNSQSQQINDPQLLFRKLLLQCYLEHSGKTTRIQKIANLMATPTIDANTYTKSGRPLTKEAFYNIALQLLGFLDDLDFSLADPLGSMKKLGLPIIPLPEHLDCNQLIDAWYRLLNTRNKYGQTLIDYLAGRGYYHFLNDHRLVNRPLVFNGKAQATFDTGTLIREVVYVEAPLDSDQDGQRDLLKVCVIRPAESNHGLKVPIIYTADPYAQGMNVEWSKKYSHNNNRSLTHKEPNQLTYQDVMNTYNDANVPKPRPVQGQSKETEETFTKFWSYSLNDYFLARGFAVVYASGIGTKDSDGFRTTGTRDETISTTSVIEWLHGDRIAFTNKSDRIAIKAWWSNGNVGMTGRSYLGTLANASILSGVTGLKTAVVEAGLSDYYDYYRENGLVVAPDGDDADSLAEWTFSRQREAGDYAKIKLAWLTHLKAMRQQEAHDSGNYNQFWDARRLLKQNHAQADVLLVHGLNDWNVKTAQAWNMRKALKKRSVTQKLILHQGQHEYLNNFRSFDYTDLVNLWLTNKLLAVDNHADDVIDDVIVQDNAQPETWTGYKDWGGQQTTWQVYQLTPNNMKNLNGNNTFSDRLANELFNDYTQDLVRWRNDLYTRNGSPMDTHCIRLLTAPLNRALVIDGRPQITLRAKSDANVGMISVALVDYGQAHRLGDYPQVIKSQKILSGYNWRKDDLREFLPQKKVTDFKRITEAHLNMQNRQNSYRVDELIPGKFYELQFEFQPTFWHLLSGHQLGIVIYASDMAYTVHGNQAINYQLDLTKSSLKVPILKN</sequence>
<evidence type="ECO:0000256" key="7">
    <source>
        <dbReference type="ARBA" id="ARBA00022438"/>
    </source>
</evidence>
<keyword evidence="9" id="KW-0378">Hydrolase</keyword>
<keyword evidence="10" id="KW-0720">Serine protease</keyword>
<dbReference type="SUPFAM" id="SSF53474">
    <property type="entry name" value="alpha/beta-Hydrolases"/>
    <property type="match status" value="1"/>
</dbReference>
<evidence type="ECO:0000259" key="14">
    <source>
        <dbReference type="SMART" id="SM00940"/>
    </source>
</evidence>
<dbReference type="InterPro" id="IPR008252">
    <property type="entry name" value="Pept_S15_Xpro"/>
</dbReference>
<keyword evidence="16" id="KW-1185">Reference proteome</keyword>
<proteinExistence type="inferred from homology"/>
<dbReference type="Gene3D" id="3.40.50.1820">
    <property type="entry name" value="alpha/beta hydrolase"/>
    <property type="match status" value="1"/>
</dbReference>
<dbReference type="InterPro" id="IPR029058">
    <property type="entry name" value="AB_hydrolase_fold"/>
</dbReference>
<dbReference type="SUPFAM" id="SSF81761">
    <property type="entry name" value="X-Prolyl dipeptidyl aminopeptidase PepX, N-terminal domain"/>
    <property type="match status" value="1"/>
</dbReference>
<dbReference type="Gene3D" id="1.10.246.70">
    <property type="match status" value="1"/>
</dbReference>
<dbReference type="InterPro" id="IPR015251">
    <property type="entry name" value="PepX_N_dom"/>
</dbReference>
<keyword evidence="7" id="KW-0031">Aminopeptidase</keyword>
<evidence type="ECO:0000256" key="2">
    <source>
        <dbReference type="ARBA" id="ARBA00003997"/>
    </source>
</evidence>
<evidence type="ECO:0000256" key="10">
    <source>
        <dbReference type="ARBA" id="ARBA00022825"/>
    </source>
</evidence>
<dbReference type="SMART" id="SM00940">
    <property type="entry name" value="PepX_N"/>
    <property type="match status" value="1"/>
</dbReference>
<comment type="caution">
    <text evidence="15">The sequence shown here is derived from an EMBL/GenBank/DDBJ whole genome shotgun (WGS) entry which is preliminary data.</text>
</comment>
<dbReference type="SMART" id="SM00939">
    <property type="entry name" value="PepX_C"/>
    <property type="match status" value="1"/>
</dbReference>
<dbReference type="InterPro" id="IPR000383">
    <property type="entry name" value="Xaa-Pro-like_dom"/>
</dbReference>
<dbReference type="Gene3D" id="2.60.120.260">
    <property type="entry name" value="Galactose-binding domain-like"/>
    <property type="match status" value="1"/>
</dbReference>
<feature type="domain" description="Xaa-Pro dipeptidyl-peptidase C-terminal" evidence="13">
    <location>
        <begin position="539"/>
        <end position="797"/>
    </location>
</feature>
<dbReference type="Pfam" id="PF02129">
    <property type="entry name" value="Peptidase_S15"/>
    <property type="match status" value="1"/>
</dbReference>
<accession>A0ABQ3W1P6</accession>
<evidence type="ECO:0000256" key="8">
    <source>
        <dbReference type="ARBA" id="ARBA00022670"/>
    </source>
</evidence>
<evidence type="ECO:0000256" key="4">
    <source>
        <dbReference type="ARBA" id="ARBA00011738"/>
    </source>
</evidence>
<evidence type="ECO:0000256" key="9">
    <source>
        <dbReference type="ARBA" id="ARBA00022801"/>
    </source>
</evidence>
<dbReference type="SUPFAM" id="SSF49785">
    <property type="entry name" value="Galactose-binding domain-like"/>
    <property type="match status" value="1"/>
</dbReference>
<evidence type="ECO:0000256" key="3">
    <source>
        <dbReference type="ARBA" id="ARBA00010819"/>
    </source>
</evidence>
<reference evidence="15 16" key="1">
    <citation type="journal article" date="2021" name="Int. J. Syst. Evol. Microbiol.">
        <title>Lentilactobacillus fungorum sp. nov., isolated from spent mushroom substrates.</title>
        <authorList>
            <person name="Tohno M."/>
            <person name="Tanizawa Y."/>
            <person name="Kojima Y."/>
            <person name="Sakamoto M."/>
            <person name="Ohkuma M."/>
            <person name="Kobayashi H."/>
        </authorList>
    </citation>
    <scope>NUCLEOTIDE SEQUENCE [LARGE SCALE GENOMIC DNA]</scope>
    <source>
        <strain evidence="15 16">YK48G</strain>
    </source>
</reference>
<evidence type="ECO:0000313" key="16">
    <source>
        <dbReference type="Proteomes" id="UP000604765"/>
    </source>
</evidence>
<dbReference type="InterPro" id="IPR036313">
    <property type="entry name" value="PepX_N_dom_sf"/>
</dbReference>
<dbReference type="EMBL" id="BNJR01000018">
    <property type="protein sequence ID" value="GHP14968.1"/>
    <property type="molecule type" value="Genomic_DNA"/>
</dbReference>
<comment type="similarity">
    <text evidence="3">Belongs to the peptidase S15 family.</text>
</comment>
<dbReference type="RefSeq" id="WP_203630946.1">
    <property type="nucleotide sequence ID" value="NZ_BNJR01000018.1"/>
</dbReference>
<dbReference type="Proteomes" id="UP000604765">
    <property type="component" value="Unassembled WGS sequence"/>
</dbReference>